<dbReference type="Proteomes" id="UP000683559">
    <property type="component" value="Chromosome"/>
</dbReference>
<dbReference type="RefSeq" id="WP_217287937.1">
    <property type="nucleotide sequence ID" value="NZ_CP077683.1"/>
</dbReference>
<accession>A0ABX8LI48</accession>
<protein>
    <recommendedName>
        <fullName evidence="4">Ribbon-helix-helix protein, copG family</fullName>
    </recommendedName>
</protein>
<feature type="region of interest" description="Disordered" evidence="1">
    <location>
        <begin position="56"/>
        <end position="75"/>
    </location>
</feature>
<gene>
    <name evidence="2" type="ORF">KP001_02070</name>
</gene>
<evidence type="ECO:0000313" key="3">
    <source>
        <dbReference type="Proteomes" id="UP000683559"/>
    </source>
</evidence>
<sequence>MNDYGDLDCRRYIISVRITDAERKFLLRLLNGQNMTISDLVREALGRLAVFPPTTLRKPRSAPGGKAARQKNSVA</sequence>
<reference evidence="2 3" key="1">
    <citation type="submission" date="2021-06" db="EMBL/GenBank/DDBJ databases">
        <title>Gemonas diversity in paddy soil.</title>
        <authorList>
            <person name="Liu G."/>
        </authorList>
    </citation>
    <scope>NUCLEOTIDE SEQUENCE [LARGE SCALE GENOMIC DNA]</scope>
    <source>
        <strain evidence="2 3">RG2</strain>
    </source>
</reference>
<organism evidence="2 3">
    <name type="scientific">Geomonas subterranea</name>
    <dbReference type="NCBI Taxonomy" id="2847989"/>
    <lineage>
        <taxon>Bacteria</taxon>
        <taxon>Pseudomonadati</taxon>
        <taxon>Thermodesulfobacteriota</taxon>
        <taxon>Desulfuromonadia</taxon>
        <taxon>Geobacterales</taxon>
        <taxon>Geobacteraceae</taxon>
        <taxon>Geomonas</taxon>
    </lineage>
</organism>
<dbReference type="EMBL" id="CP077683">
    <property type="protein sequence ID" value="QXE91352.1"/>
    <property type="molecule type" value="Genomic_DNA"/>
</dbReference>
<proteinExistence type="predicted"/>
<evidence type="ECO:0008006" key="4">
    <source>
        <dbReference type="Google" id="ProtNLM"/>
    </source>
</evidence>
<keyword evidence="3" id="KW-1185">Reference proteome</keyword>
<name>A0ABX8LI48_9BACT</name>
<evidence type="ECO:0000313" key="2">
    <source>
        <dbReference type="EMBL" id="QXE91352.1"/>
    </source>
</evidence>
<evidence type="ECO:0000256" key="1">
    <source>
        <dbReference type="SAM" id="MobiDB-lite"/>
    </source>
</evidence>